<dbReference type="Proteomes" id="UP001237448">
    <property type="component" value="Unassembled WGS sequence"/>
</dbReference>
<evidence type="ECO:0000313" key="3">
    <source>
        <dbReference type="Proteomes" id="UP001237448"/>
    </source>
</evidence>
<accession>A0ABU0FCH1</accession>
<dbReference type="Pfam" id="PF00359">
    <property type="entry name" value="PTS_EIIA_2"/>
    <property type="match status" value="1"/>
</dbReference>
<dbReference type="InterPro" id="IPR002178">
    <property type="entry name" value="PTS_EIIA_type-2_dom"/>
</dbReference>
<dbReference type="NCBIfam" id="TIGR01419">
    <property type="entry name" value="nitro_reg_IIA"/>
    <property type="match status" value="1"/>
</dbReference>
<dbReference type="InterPro" id="IPR006320">
    <property type="entry name" value="PTS_Nitro_regul"/>
</dbReference>
<name>A0ABU0FCH1_9HYPH</name>
<dbReference type="CDD" id="cd00211">
    <property type="entry name" value="PTS_IIA_fru"/>
    <property type="match status" value="1"/>
</dbReference>
<keyword evidence="3" id="KW-1185">Reference proteome</keyword>
<feature type="domain" description="PTS EIIA type-2" evidence="1">
    <location>
        <begin position="34"/>
        <end position="177"/>
    </location>
</feature>
<gene>
    <name evidence="2" type="ORF">J3R73_002092</name>
</gene>
<evidence type="ECO:0000259" key="1">
    <source>
        <dbReference type="PROSITE" id="PS51094"/>
    </source>
</evidence>
<reference evidence="2 3" key="1">
    <citation type="submission" date="2023-07" db="EMBL/GenBank/DDBJ databases">
        <title>Genomic Encyclopedia of Type Strains, Phase IV (KMG-IV): sequencing the most valuable type-strain genomes for metagenomic binning, comparative biology and taxonomic classification.</title>
        <authorList>
            <person name="Goeker M."/>
        </authorList>
    </citation>
    <scope>NUCLEOTIDE SEQUENCE [LARGE SCALE GENOMIC DNA]</scope>
    <source>
        <strain evidence="2 3">DSM 5896</strain>
    </source>
</reference>
<dbReference type="PANTHER" id="PTHR47738">
    <property type="entry name" value="PTS SYSTEM FRUCTOSE-LIKE EIIA COMPONENT-RELATED"/>
    <property type="match status" value="1"/>
</dbReference>
<proteinExistence type="predicted"/>
<dbReference type="SUPFAM" id="SSF55804">
    <property type="entry name" value="Phoshotransferase/anion transport protein"/>
    <property type="match status" value="1"/>
</dbReference>
<dbReference type="PROSITE" id="PS00372">
    <property type="entry name" value="PTS_EIIA_TYPE_2_HIS"/>
    <property type="match status" value="1"/>
</dbReference>
<dbReference type="InterPro" id="IPR051541">
    <property type="entry name" value="PTS_SugarTrans_NitroReg"/>
</dbReference>
<comment type="caution">
    <text evidence="2">The sequence shown here is derived from an EMBL/GenBank/DDBJ whole genome shotgun (WGS) entry which is preliminary data.</text>
</comment>
<protein>
    <submittedName>
        <fullName evidence="2">PTS system nitrogen regulatory IIA component</fullName>
    </submittedName>
</protein>
<dbReference type="PANTHER" id="PTHR47738:SF1">
    <property type="entry name" value="NITROGEN REGULATORY PROTEIN"/>
    <property type="match status" value="1"/>
</dbReference>
<dbReference type="Gene3D" id="3.40.930.10">
    <property type="entry name" value="Mannitol-specific EII, Chain A"/>
    <property type="match status" value="1"/>
</dbReference>
<dbReference type="EMBL" id="JAUSVK010000001">
    <property type="protein sequence ID" value="MDQ0392300.1"/>
    <property type="molecule type" value="Genomic_DNA"/>
</dbReference>
<sequence length="183" mass="19523">MANRQANTNKIEPTIASSAAVLEPSARNSMPLSDLLPQDAVLPALKVNSKKQALQEISAQAAALTGIGEREIFDTLLQRERLGSTGVGNGIAIPHGKLGKINRIFGLFARLERPIDYEALDGQPVDLIFLLLAPESAGADHLRALSRIARMLRDPGIVQKLRATRDGAGLHAILCDEPASHAA</sequence>
<dbReference type="PROSITE" id="PS51094">
    <property type="entry name" value="PTS_EIIA_TYPE_2"/>
    <property type="match status" value="1"/>
</dbReference>
<organism evidence="2 3">
    <name type="scientific">Labrys monachus</name>
    <dbReference type="NCBI Taxonomy" id="217067"/>
    <lineage>
        <taxon>Bacteria</taxon>
        <taxon>Pseudomonadati</taxon>
        <taxon>Pseudomonadota</taxon>
        <taxon>Alphaproteobacteria</taxon>
        <taxon>Hyphomicrobiales</taxon>
        <taxon>Xanthobacteraceae</taxon>
        <taxon>Labrys</taxon>
    </lineage>
</organism>
<dbReference type="InterPro" id="IPR016152">
    <property type="entry name" value="PTrfase/Anion_transptr"/>
</dbReference>
<evidence type="ECO:0000313" key="2">
    <source>
        <dbReference type="EMBL" id="MDQ0392300.1"/>
    </source>
</evidence>